<keyword evidence="1" id="KW-0175">Coiled coil</keyword>
<organism evidence="3 4">
    <name type="scientific">Pisum sativum</name>
    <name type="common">Garden pea</name>
    <name type="synonym">Lathyrus oleraceus</name>
    <dbReference type="NCBI Taxonomy" id="3888"/>
    <lineage>
        <taxon>Eukaryota</taxon>
        <taxon>Viridiplantae</taxon>
        <taxon>Streptophyta</taxon>
        <taxon>Embryophyta</taxon>
        <taxon>Tracheophyta</taxon>
        <taxon>Spermatophyta</taxon>
        <taxon>Magnoliopsida</taxon>
        <taxon>eudicotyledons</taxon>
        <taxon>Gunneridae</taxon>
        <taxon>Pentapetalae</taxon>
        <taxon>rosids</taxon>
        <taxon>fabids</taxon>
        <taxon>Fabales</taxon>
        <taxon>Fabaceae</taxon>
        <taxon>Papilionoideae</taxon>
        <taxon>50 kb inversion clade</taxon>
        <taxon>NPAAA clade</taxon>
        <taxon>Hologalegina</taxon>
        <taxon>IRL clade</taxon>
        <taxon>Fabeae</taxon>
        <taxon>Lathyrus</taxon>
    </lineage>
</organism>
<dbReference type="PANTHER" id="PTHR33476:SF7">
    <property type="entry name" value="EMB|CAB62613.1"/>
    <property type="match status" value="1"/>
</dbReference>
<dbReference type="InterPro" id="IPR040348">
    <property type="entry name" value="POLAR-like"/>
</dbReference>
<reference evidence="3 4" key="1">
    <citation type="journal article" date="2022" name="Nat. Genet.">
        <title>Improved pea reference genome and pan-genome highlight genomic features and evolutionary characteristics.</title>
        <authorList>
            <person name="Yang T."/>
            <person name="Liu R."/>
            <person name="Luo Y."/>
            <person name="Hu S."/>
            <person name="Wang D."/>
            <person name="Wang C."/>
            <person name="Pandey M.K."/>
            <person name="Ge S."/>
            <person name="Xu Q."/>
            <person name="Li N."/>
            <person name="Li G."/>
            <person name="Huang Y."/>
            <person name="Saxena R.K."/>
            <person name="Ji Y."/>
            <person name="Li M."/>
            <person name="Yan X."/>
            <person name="He Y."/>
            <person name="Liu Y."/>
            <person name="Wang X."/>
            <person name="Xiang C."/>
            <person name="Varshney R.K."/>
            <person name="Ding H."/>
            <person name="Gao S."/>
            <person name="Zong X."/>
        </authorList>
    </citation>
    <scope>NUCLEOTIDE SEQUENCE [LARGE SCALE GENOMIC DNA]</scope>
    <source>
        <strain evidence="3 4">cv. Zhongwan 6</strain>
    </source>
</reference>
<name>A0A9D5ALM6_PEA</name>
<feature type="region of interest" description="Disordered" evidence="2">
    <location>
        <begin position="541"/>
        <end position="567"/>
    </location>
</feature>
<feature type="coiled-coil region" evidence="1">
    <location>
        <begin position="294"/>
        <end position="321"/>
    </location>
</feature>
<dbReference type="Gramene" id="Psat2g037720.1">
    <property type="protein sequence ID" value="Psat2g037720.1.cds"/>
    <property type="gene ID" value="Psat2g037720"/>
</dbReference>
<dbReference type="Gramene" id="Psat05G0567800-T1">
    <property type="protein sequence ID" value="KAI5410270.1"/>
    <property type="gene ID" value="KIW84_055678"/>
</dbReference>
<dbReference type="Gramene" id="PSAT_LOCUS21005_t1">
    <property type="protein sequence ID" value="CAL5201806.1"/>
    <property type="gene ID" value="PSAT_LOCUS21005"/>
</dbReference>
<sequence>MDLCRFLAKYWNRSSENGDGLYSLSLEDSKFENVESSSYCLSLVKDTQRQEMGKDVSLDRGGLDEKSLGLSSMDGFSTGDMSSNRKYNESDLLSISNLAVPLSPYEYDDSFKHGEDGDERNSDTFGNRGFFLPDFSTNVVPIHNSFGHKTCLSAKRFSKHVSRPLNSLESCFMAQIYKEHAKMEEFVFSPLSLSSTATRSFRVSNGSRIVNRGSDTLINSSTASEHKLHKAGRAKDKNDTKKMKLDAIIGRNRRSSFSDDVLSGKLTRYDPTFLFCFGISLGMIISIVGNKKEIIKLRELLKQSENLVQDLQDELDMKDSLTVKELHNENYGSQETCDHSFNSKELHEFSPEKHVDCSPRIECKESSYDKKEEQSSESMSKIEAELEAELERLGLDMNNSSLDRKLSELVEIDPDFVADFAQGELPANTFGGTDANVTTPLPSNYGVSPHELSVRLHEVIQHQLEKRVKELEIALENSQRRVRFLESKHDGSFEKASSPTKGNLLMAREDCETMSQPLILNLSGEALDAYNEAYEELIKINDSEDNSPSTNIHDSDDDNKEGSLSHDWHATGFEHSSATNSVVDEGSLSREPYFSKETMLEGESFSELNVSGDESCDCDNDEVERQLIRQIVERTKKGSPLFQNAKKILYSMDEDEQH</sequence>
<dbReference type="GO" id="GO:0008356">
    <property type="term" value="P:asymmetric cell division"/>
    <property type="evidence" value="ECO:0007669"/>
    <property type="project" value="InterPro"/>
</dbReference>
<dbReference type="OrthoDB" id="1701885at2759"/>
<evidence type="ECO:0000256" key="2">
    <source>
        <dbReference type="SAM" id="MobiDB-lite"/>
    </source>
</evidence>
<evidence type="ECO:0000256" key="1">
    <source>
        <dbReference type="SAM" id="Coils"/>
    </source>
</evidence>
<comment type="caution">
    <text evidence="3">The sequence shown here is derived from an EMBL/GenBank/DDBJ whole genome shotgun (WGS) entry which is preliminary data.</text>
</comment>
<evidence type="ECO:0000313" key="3">
    <source>
        <dbReference type="EMBL" id="KAI5410270.1"/>
    </source>
</evidence>
<gene>
    <name evidence="3" type="ORF">KIW84_055678</name>
</gene>
<accession>A0A9D5ALM6</accession>
<proteinExistence type="predicted"/>
<evidence type="ECO:0000313" key="4">
    <source>
        <dbReference type="Proteomes" id="UP001058974"/>
    </source>
</evidence>
<dbReference type="AlphaFoldDB" id="A0A9D5ALM6"/>
<protein>
    <submittedName>
        <fullName evidence="3">Uncharacterized protein</fullName>
    </submittedName>
</protein>
<dbReference type="EMBL" id="JAMSHJ010000005">
    <property type="protein sequence ID" value="KAI5410270.1"/>
    <property type="molecule type" value="Genomic_DNA"/>
</dbReference>
<dbReference type="Proteomes" id="UP001058974">
    <property type="component" value="Chromosome 5"/>
</dbReference>
<keyword evidence="4" id="KW-1185">Reference proteome</keyword>
<dbReference type="PANTHER" id="PTHR33476">
    <property type="entry name" value="EMB|CAB62613.1"/>
    <property type="match status" value="1"/>
</dbReference>
<feature type="coiled-coil region" evidence="1">
    <location>
        <begin position="461"/>
        <end position="488"/>
    </location>
</feature>